<dbReference type="EMBL" id="LQYG01000107">
    <property type="protein sequence ID" value="KYC59643.1"/>
    <property type="molecule type" value="Genomic_DNA"/>
</dbReference>
<feature type="region of interest" description="Disordered" evidence="1">
    <location>
        <begin position="1"/>
        <end position="38"/>
    </location>
</feature>
<evidence type="ECO:0000256" key="1">
    <source>
        <dbReference type="SAM" id="MobiDB-lite"/>
    </source>
</evidence>
<reference evidence="2 3" key="1">
    <citation type="submission" date="2016-01" db="EMBL/GenBank/DDBJ databases">
        <title>Genome Sequences of Twelve Sporeforming Bacillus Species Isolated from Foods.</title>
        <authorList>
            <person name="Berendsen E.M."/>
            <person name="Wells-Bennik M.H."/>
            <person name="Krawcyk A.O."/>
            <person name="De Jong A."/>
            <person name="Holsappel S."/>
            <person name="Eijlander R.T."/>
            <person name="Kuipers O.P."/>
        </authorList>
    </citation>
    <scope>NUCLEOTIDE SEQUENCE [LARGE SCALE GENOMIC DNA]</scope>
    <source>
        <strain evidence="2 3">B4098</strain>
    </source>
</reference>
<dbReference type="AlphaFoldDB" id="A0A150JQS5"/>
<evidence type="ECO:0000313" key="2">
    <source>
        <dbReference type="EMBL" id="KYC59643.1"/>
    </source>
</evidence>
<evidence type="ECO:0000313" key="3">
    <source>
        <dbReference type="Proteomes" id="UP000075288"/>
    </source>
</evidence>
<name>A0A150JQS5_HEYCO</name>
<dbReference type="Proteomes" id="UP000075288">
    <property type="component" value="Unassembled WGS sequence"/>
</dbReference>
<feature type="compositionally biased region" description="Polar residues" evidence="1">
    <location>
        <begin position="1"/>
        <end position="10"/>
    </location>
</feature>
<sequence length="38" mass="4521">MPEYTSSRMQRLTGHHDYGKQKRQRPAFVLKEMADGRN</sequence>
<organism evidence="2 3">
    <name type="scientific">Heyndrickxia coagulans</name>
    <name type="common">Weizmannia coagulans</name>
    <dbReference type="NCBI Taxonomy" id="1398"/>
    <lineage>
        <taxon>Bacteria</taxon>
        <taxon>Bacillati</taxon>
        <taxon>Bacillota</taxon>
        <taxon>Bacilli</taxon>
        <taxon>Bacillales</taxon>
        <taxon>Bacillaceae</taxon>
        <taxon>Heyndrickxia</taxon>
    </lineage>
</organism>
<accession>A0A150JQS5</accession>
<gene>
    <name evidence="2" type="ORF">B4098_0017</name>
</gene>
<comment type="caution">
    <text evidence="2">The sequence shown here is derived from an EMBL/GenBank/DDBJ whole genome shotgun (WGS) entry which is preliminary data.</text>
</comment>
<proteinExistence type="predicted"/>
<protein>
    <submittedName>
        <fullName evidence="2">Uncharacterized protein</fullName>
    </submittedName>
</protein>